<feature type="compositionally biased region" description="Basic and acidic residues" evidence="13">
    <location>
        <begin position="821"/>
        <end position="831"/>
    </location>
</feature>
<feature type="region of interest" description="Disordered" evidence="13">
    <location>
        <begin position="532"/>
        <end position="598"/>
    </location>
</feature>
<dbReference type="EMBL" id="CM004402">
    <property type="protein sequence ID" value="OAY27544.1"/>
    <property type="molecule type" value="Genomic_DNA"/>
</dbReference>
<reference evidence="17" key="1">
    <citation type="journal article" date="2016" name="Nat. Biotechnol.">
        <title>Sequencing wild and cultivated cassava and related species reveals extensive interspecific hybridization and genetic diversity.</title>
        <authorList>
            <person name="Bredeson J.V."/>
            <person name="Lyons J.B."/>
            <person name="Prochnik S.E."/>
            <person name="Wu G.A."/>
            <person name="Ha C.M."/>
            <person name="Edsinger-Gonzales E."/>
            <person name="Grimwood J."/>
            <person name="Schmutz J."/>
            <person name="Rabbi I.Y."/>
            <person name="Egesi C."/>
            <person name="Nauluvula P."/>
            <person name="Lebot V."/>
            <person name="Ndunguru J."/>
            <person name="Mkamilo G."/>
            <person name="Bart R.S."/>
            <person name="Setter T.L."/>
            <person name="Gleadow R.M."/>
            <person name="Kulakow P."/>
            <person name="Ferguson M.E."/>
            <person name="Rounsley S."/>
            <person name="Rokhsar D.S."/>
        </authorList>
    </citation>
    <scope>NUCLEOTIDE SEQUENCE [LARGE SCALE GENOMIC DNA]</scope>
    <source>
        <strain evidence="17">cv. AM560-2</strain>
    </source>
</reference>
<dbReference type="InterPro" id="IPR011006">
    <property type="entry name" value="CheY-like_superfamily"/>
</dbReference>
<evidence type="ECO:0000256" key="4">
    <source>
        <dbReference type="ARBA" id="ARBA00012438"/>
    </source>
</evidence>
<dbReference type="Gene3D" id="3.30.450.20">
    <property type="entry name" value="PAS domain"/>
    <property type="match status" value="1"/>
</dbReference>
<dbReference type="AlphaFoldDB" id="A0A2C9UCI4"/>
<dbReference type="PROSITE" id="PS50110">
    <property type="entry name" value="RESPONSE_REGULATORY"/>
    <property type="match status" value="1"/>
</dbReference>
<evidence type="ECO:0000256" key="1">
    <source>
        <dbReference type="ARBA" id="ARBA00000085"/>
    </source>
</evidence>
<dbReference type="CDD" id="cd17546">
    <property type="entry name" value="REC_hyHK_CKI1_RcsC-like"/>
    <property type="match status" value="1"/>
</dbReference>
<evidence type="ECO:0000256" key="13">
    <source>
        <dbReference type="SAM" id="MobiDB-lite"/>
    </source>
</evidence>
<dbReference type="GO" id="GO:0000160">
    <property type="term" value="P:phosphorelay signal transduction system"/>
    <property type="evidence" value="ECO:0000318"/>
    <property type="project" value="GO_Central"/>
</dbReference>
<comment type="caution">
    <text evidence="16">The sequence shown here is derived from an EMBL/GenBank/DDBJ whole genome shotgun (WGS) entry which is preliminary data.</text>
</comment>
<evidence type="ECO:0000256" key="9">
    <source>
        <dbReference type="ARBA" id="ARBA00022824"/>
    </source>
</evidence>
<dbReference type="GO" id="GO:0000155">
    <property type="term" value="F:phosphorelay sensor kinase activity"/>
    <property type="evidence" value="ECO:0000318"/>
    <property type="project" value="GO_Central"/>
</dbReference>
<dbReference type="InterPro" id="IPR005467">
    <property type="entry name" value="His_kinase_dom"/>
</dbReference>
<keyword evidence="8" id="KW-0418">Kinase</keyword>
<evidence type="ECO:0000256" key="12">
    <source>
        <dbReference type="SAM" id="Coils"/>
    </source>
</evidence>
<dbReference type="Proteomes" id="UP000091857">
    <property type="component" value="Chromosome 16"/>
</dbReference>
<keyword evidence="6 11" id="KW-0597">Phosphoprotein</keyword>
<keyword evidence="7" id="KW-0808">Transferase</keyword>
<dbReference type="Gramene" id="Manes.16G133700.1.v8.1">
    <property type="protein sequence ID" value="Manes.16G133700.1.v8.1.CDS"/>
    <property type="gene ID" value="Manes.16G133700.v8.1"/>
</dbReference>
<dbReference type="OrthoDB" id="10266508at2759"/>
<keyword evidence="9" id="KW-0256">Endoplasmic reticulum</keyword>
<comment type="subcellular location">
    <subcellularLocation>
        <location evidence="3">Cytoplasm</location>
    </subcellularLocation>
    <subcellularLocation>
        <location evidence="2">Endoplasmic reticulum membrane</location>
        <topology evidence="2">Multi-pass membrane protein</topology>
    </subcellularLocation>
</comment>
<dbReference type="OMA" id="HEDACQT"/>
<dbReference type="SUPFAM" id="SSF55874">
    <property type="entry name" value="ATPase domain of HSP90 chaperone/DNA topoisomerase II/histidine kinase"/>
    <property type="match status" value="1"/>
</dbReference>
<feature type="compositionally biased region" description="Polar residues" evidence="13">
    <location>
        <begin position="536"/>
        <end position="547"/>
    </location>
</feature>
<dbReference type="PRINTS" id="PR00344">
    <property type="entry name" value="BCTRLSENSOR"/>
</dbReference>
<proteinExistence type="predicted"/>
<dbReference type="InterPro" id="IPR003594">
    <property type="entry name" value="HATPase_dom"/>
</dbReference>
<comment type="catalytic activity">
    <reaction evidence="1">
        <text>ATP + protein L-histidine = ADP + protein N-phospho-L-histidine.</text>
        <dbReference type="EC" id="2.7.13.3"/>
    </reaction>
</comment>
<dbReference type="Pfam" id="PF00072">
    <property type="entry name" value="Response_reg"/>
    <property type="match status" value="1"/>
</dbReference>
<accession>A0A2C9UCI4</accession>
<dbReference type="Pfam" id="PF02518">
    <property type="entry name" value="HATPase_c"/>
    <property type="match status" value="1"/>
</dbReference>
<evidence type="ECO:0000256" key="7">
    <source>
        <dbReference type="ARBA" id="ARBA00022679"/>
    </source>
</evidence>
<keyword evidence="12" id="KW-0175">Coiled coil</keyword>
<dbReference type="Gene3D" id="3.40.50.2300">
    <property type="match status" value="1"/>
</dbReference>
<dbReference type="CDD" id="cd16922">
    <property type="entry name" value="HATPase_EvgS-ArcB-TorS-like"/>
    <property type="match status" value="1"/>
</dbReference>
<dbReference type="Gene3D" id="1.10.287.130">
    <property type="match status" value="1"/>
</dbReference>
<evidence type="ECO:0000313" key="16">
    <source>
        <dbReference type="EMBL" id="OAY27544.1"/>
    </source>
</evidence>
<name>A0A2C9UCI4_MANES</name>
<organism evidence="16 17">
    <name type="scientific">Manihot esculenta</name>
    <name type="common">Cassava</name>
    <name type="synonym">Jatropha manihot</name>
    <dbReference type="NCBI Taxonomy" id="3983"/>
    <lineage>
        <taxon>Eukaryota</taxon>
        <taxon>Viridiplantae</taxon>
        <taxon>Streptophyta</taxon>
        <taxon>Embryophyta</taxon>
        <taxon>Tracheophyta</taxon>
        <taxon>Spermatophyta</taxon>
        <taxon>Magnoliopsida</taxon>
        <taxon>eudicotyledons</taxon>
        <taxon>Gunneridae</taxon>
        <taxon>Pentapetalae</taxon>
        <taxon>rosids</taxon>
        <taxon>fabids</taxon>
        <taxon>Malpighiales</taxon>
        <taxon>Euphorbiaceae</taxon>
        <taxon>Crotonoideae</taxon>
        <taxon>Manihoteae</taxon>
        <taxon>Manihot</taxon>
    </lineage>
</organism>
<dbReference type="SMART" id="SM00388">
    <property type="entry name" value="HisKA"/>
    <property type="match status" value="1"/>
</dbReference>
<dbReference type="SUPFAM" id="SSF47384">
    <property type="entry name" value="Homodimeric domain of signal transducing histidine kinase"/>
    <property type="match status" value="1"/>
</dbReference>
<evidence type="ECO:0000259" key="14">
    <source>
        <dbReference type="PROSITE" id="PS50109"/>
    </source>
</evidence>
<feature type="coiled-coil region" evidence="12">
    <location>
        <begin position="190"/>
        <end position="224"/>
    </location>
</feature>
<evidence type="ECO:0000256" key="8">
    <source>
        <dbReference type="ARBA" id="ARBA00022777"/>
    </source>
</evidence>
<dbReference type="FunFam" id="3.30.450.20:FF:000061">
    <property type="entry name" value="Histidine kinase 5"/>
    <property type="match status" value="1"/>
</dbReference>
<dbReference type="Gene3D" id="3.30.565.10">
    <property type="entry name" value="Histidine kinase-like ATPase, C-terminal domain"/>
    <property type="match status" value="1"/>
</dbReference>
<dbReference type="InterPro" id="IPR004358">
    <property type="entry name" value="Sig_transdc_His_kin-like_C"/>
</dbReference>
<keyword evidence="10" id="KW-0675">Receptor</keyword>
<feature type="compositionally biased region" description="Polar residues" evidence="13">
    <location>
        <begin position="555"/>
        <end position="574"/>
    </location>
</feature>
<feature type="modified residue" description="4-aspartylphosphate" evidence="11">
    <location>
        <position position="915"/>
    </location>
</feature>
<dbReference type="CDD" id="cd00082">
    <property type="entry name" value="HisKA"/>
    <property type="match status" value="1"/>
</dbReference>
<dbReference type="InterPro" id="IPR003661">
    <property type="entry name" value="HisK_dim/P_dom"/>
</dbReference>
<dbReference type="STRING" id="3983.A0A2C9UCI4"/>
<sequence length="1008" mass="113012">MDNVDVSDSNFSKMEGNQIDQIEDMDIEVVSMWPEDIDSEKPYNIEKPRGDQDMLEEVTIVEEPTIVDFHRLIELTNYTDRGSSQLAYLVKHWEYQQATAVRLLREELDILSQQRQEVELKKLEIIENFRFEEEGYGGDKRPVSILDEAIDIYQDLPRRKKDVIVQNKKVEVEAEYDTVAYWKQRALHLEKLLEASIQREQALIEKLQESVKNLERQSSPVEELSQILKRADNFLHFILQNAPVVMGHQDKELRYRFIYNHFPRLQEEDILGKTDMEIFTGAGVKESQDFKREVLEKGLSAKREITFETELFGTKIFLIYVEPVFSKSGETIGINYMGMDVTDQVRKREKMAKLREEIAVQKAKETELNKTIHITEETMRAKQMLATMSHEIRSPLSGVVSMAEILSTTHLDREQRQLLNVMISSGDLVLQLINDILDLSKVESGVMKLEATKFRPREVVKHVLQTAAASLQKILTLEGHIADDVPIVVIGDVLRIRQILTNLISNAIKFTHEGKVGINLYVVSDPCFGKAEGNHQKSSSGHLTTNASKEEKCTLASQTNNDRNGSHTPHQNHSLDGEPVTPGRNGNTMDGDKLEEPQSQETVVWLRCDVYDSGIGIPENALPTLFKKYMQVSADHARKYGGTGLGLAICKQLVELMGGRLTVSSRVNCGSTFTFVLPYKVSPMCDDSSDDADELSDMTDHDAATEDETAGYFLFQPRTLGSLFSNGSTRTQKLLPNNIGFANSHKLNGFPDSCYSLLPHNDRTKETASVEDACSTAEVADTLSEPASSFTHSLEPANGNVACRSKQCQEDTNRKLQNTECSREVDSRPKTSESQVSSQAQEKSEVSSQCTSGSNPQVATTKLQPKILLVEDNKINVMVALSMMKQLGLSIDVVNNGVEAVQAVQGNCYDLVLMDVCMPVMDGLQATKLIRSFEETGSWDAAVKAGIELRAPSSNCSMPSRKRTPIIAMTANTLSESADECYANGMDSFISKPVTFQKLKECFEQYFP</sequence>
<dbReference type="InterPro" id="IPR036097">
    <property type="entry name" value="HisK_dim/P_sf"/>
</dbReference>
<dbReference type="EC" id="2.7.13.3" evidence="4"/>
<gene>
    <name evidence="16" type="ORF">MANES_16G133700v8</name>
</gene>
<feature type="compositionally biased region" description="Polar residues" evidence="13">
    <location>
        <begin position="832"/>
        <end position="857"/>
    </location>
</feature>
<evidence type="ECO:0000256" key="3">
    <source>
        <dbReference type="ARBA" id="ARBA00004496"/>
    </source>
</evidence>
<evidence type="ECO:0000259" key="15">
    <source>
        <dbReference type="PROSITE" id="PS50110"/>
    </source>
</evidence>
<evidence type="ECO:0000256" key="6">
    <source>
        <dbReference type="ARBA" id="ARBA00022553"/>
    </source>
</evidence>
<dbReference type="PROSITE" id="PS50109">
    <property type="entry name" value="HIS_KIN"/>
    <property type="match status" value="1"/>
</dbReference>
<dbReference type="PANTHER" id="PTHR43047:SF68">
    <property type="entry name" value="HISTIDINE KINASE 5"/>
    <property type="match status" value="1"/>
</dbReference>
<dbReference type="SUPFAM" id="SSF55785">
    <property type="entry name" value="PYP-like sensor domain (PAS domain)"/>
    <property type="match status" value="1"/>
</dbReference>
<feature type="region of interest" description="Disordered" evidence="13">
    <location>
        <begin position="814"/>
        <end position="857"/>
    </location>
</feature>
<dbReference type="SMART" id="SM00387">
    <property type="entry name" value="HATPase_c"/>
    <property type="match status" value="1"/>
</dbReference>
<evidence type="ECO:0000256" key="2">
    <source>
        <dbReference type="ARBA" id="ARBA00004477"/>
    </source>
</evidence>
<feature type="domain" description="Response regulatory" evidence="15">
    <location>
        <begin position="866"/>
        <end position="1007"/>
    </location>
</feature>
<evidence type="ECO:0000313" key="17">
    <source>
        <dbReference type="Proteomes" id="UP000091857"/>
    </source>
</evidence>
<dbReference type="InterPro" id="IPR036890">
    <property type="entry name" value="HATPase_C_sf"/>
</dbReference>
<dbReference type="GO" id="GO:0005789">
    <property type="term" value="C:endoplasmic reticulum membrane"/>
    <property type="evidence" value="ECO:0007669"/>
    <property type="project" value="UniProtKB-SubCell"/>
</dbReference>
<dbReference type="InterPro" id="IPR035965">
    <property type="entry name" value="PAS-like_dom_sf"/>
</dbReference>
<dbReference type="GO" id="GO:0009927">
    <property type="term" value="F:histidine phosphotransfer kinase activity"/>
    <property type="evidence" value="ECO:0000318"/>
    <property type="project" value="GO_Central"/>
</dbReference>
<keyword evidence="17" id="KW-1185">Reference proteome</keyword>
<dbReference type="InterPro" id="IPR001789">
    <property type="entry name" value="Sig_transdc_resp-reg_receiver"/>
</dbReference>
<feature type="domain" description="Histidine kinase" evidence="14">
    <location>
        <begin position="387"/>
        <end position="681"/>
    </location>
</feature>
<dbReference type="GO" id="GO:0005886">
    <property type="term" value="C:plasma membrane"/>
    <property type="evidence" value="ECO:0000318"/>
    <property type="project" value="GO_Central"/>
</dbReference>
<dbReference type="FunFam" id="1.10.287.130:FF:000030">
    <property type="entry name" value="Putative histidine kinase 5"/>
    <property type="match status" value="1"/>
</dbReference>
<dbReference type="SMART" id="SM00448">
    <property type="entry name" value="REC"/>
    <property type="match status" value="1"/>
</dbReference>
<evidence type="ECO:0000256" key="11">
    <source>
        <dbReference type="PROSITE-ProRule" id="PRU00169"/>
    </source>
</evidence>
<evidence type="ECO:0000256" key="5">
    <source>
        <dbReference type="ARBA" id="ARBA00022490"/>
    </source>
</evidence>
<protein>
    <recommendedName>
        <fullName evidence="4">histidine kinase</fullName>
        <ecNumber evidence="4">2.7.13.3</ecNumber>
    </recommendedName>
</protein>
<dbReference type="SUPFAM" id="SSF52172">
    <property type="entry name" value="CheY-like"/>
    <property type="match status" value="1"/>
</dbReference>
<dbReference type="Pfam" id="PF00512">
    <property type="entry name" value="HisKA"/>
    <property type="match status" value="1"/>
</dbReference>
<dbReference type="PANTHER" id="PTHR43047">
    <property type="entry name" value="TWO-COMPONENT HISTIDINE PROTEIN KINASE"/>
    <property type="match status" value="1"/>
</dbReference>
<evidence type="ECO:0000256" key="10">
    <source>
        <dbReference type="ARBA" id="ARBA00023170"/>
    </source>
</evidence>
<keyword evidence="5" id="KW-0963">Cytoplasm</keyword>
<dbReference type="FunFam" id="3.40.50.2300:FF:000201">
    <property type="entry name" value="Histidine kinase 5"/>
    <property type="match status" value="1"/>
</dbReference>